<dbReference type="SUPFAM" id="SSF52172">
    <property type="entry name" value="CheY-like"/>
    <property type="match status" value="1"/>
</dbReference>
<dbReference type="PANTHER" id="PTHR44591:SF23">
    <property type="entry name" value="CHEY SUBFAMILY"/>
    <property type="match status" value="1"/>
</dbReference>
<sequence length="164" mass="18694">MSERTRKKRILVIDDSESIHRDFRRVLSPEHMGSQEELSELEEALFGLTVSAAEASEPVFEVDSAFQGQEGLAMARAAMAEGRPYALVFLDYLMPPGWSGVETLRELRKVLPEQAVVICSAYSEYSWEDLIREFGDGPNLTELRKPFHHQELYQLTVRLTGFSR</sequence>
<dbReference type="InterPro" id="IPR011006">
    <property type="entry name" value="CheY-like_superfamily"/>
</dbReference>
<feature type="domain" description="Response regulatory" evidence="3">
    <location>
        <begin position="9"/>
        <end position="160"/>
    </location>
</feature>
<name>A0ABU5H7D6_9BACT</name>
<proteinExistence type="predicted"/>
<keyword evidence="5" id="KW-1185">Reference proteome</keyword>
<keyword evidence="1 2" id="KW-0597">Phosphoprotein</keyword>
<dbReference type="Proteomes" id="UP001291309">
    <property type="component" value="Unassembled WGS sequence"/>
</dbReference>
<evidence type="ECO:0000313" key="5">
    <source>
        <dbReference type="Proteomes" id="UP001291309"/>
    </source>
</evidence>
<accession>A0ABU5H7D6</accession>
<dbReference type="InterPro" id="IPR050595">
    <property type="entry name" value="Bact_response_regulator"/>
</dbReference>
<evidence type="ECO:0000259" key="3">
    <source>
        <dbReference type="PROSITE" id="PS50110"/>
    </source>
</evidence>
<evidence type="ECO:0000256" key="2">
    <source>
        <dbReference type="PROSITE-ProRule" id="PRU00169"/>
    </source>
</evidence>
<protein>
    <recommendedName>
        <fullName evidence="3">Response regulatory domain-containing protein</fullName>
    </recommendedName>
</protein>
<dbReference type="PROSITE" id="PS50110">
    <property type="entry name" value="RESPONSE_REGULATORY"/>
    <property type="match status" value="1"/>
</dbReference>
<dbReference type="RefSeq" id="WP_321547891.1">
    <property type="nucleotide sequence ID" value="NZ_JAXIVS010000007.1"/>
</dbReference>
<organism evidence="4 5">
    <name type="scientific">Hyalangium rubrum</name>
    <dbReference type="NCBI Taxonomy" id="3103134"/>
    <lineage>
        <taxon>Bacteria</taxon>
        <taxon>Pseudomonadati</taxon>
        <taxon>Myxococcota</taxon>
        <taxon>Myxococcia</taxon>
        <taxon>Myxococcales</taxon>
        <taxon>Cystobacterineae</taxon>
        <taxon>Archangiaceae</taxon>
        <taxon>Hyalangium</taxon>
    </lineage>
</organism>
<dbReference type="InterPro" id="IPR001789">
    <property type="entry name" value="Sig_transdc_resp-reg_receiver"/>
</dbReference>
<evidence type="ECO:0000256" key="1">
    <source>
        <dbReference type="ARBA" id="ARBA00022553"/>
    </source>
</evidence>
<dbReference type="EMBL" id="JAXIVS010000007">
    <property type="protein sequence ID" value="MDY7229171.1"/>
    <property type="molecule type" value="Genomic_DNA"/>
</dbReference>
<reference evidence="4 5" key="1">
    <citation type="submission" date="2023-12" db="EMBL/GenBank/DDBJ databases">
        <title>the genome sequence of Hyalangium sp. s54d21.</title>
        <authorList>
            <person name="Zhang X."/>
        </authorList>
    </citation>
    <scope>NUCLEOTIDE SEQUENCE [LARGE SCALE GENOMIC DNA]</scope>
    <source>
        <strain evidence="5">s54d21</strain>
    </source>
</reference>
<gene>
    <name evidence="4" type="ORF">SYV04_22350</name>
</gene>
<comment type="caution">
    <text evidence="4">The sequence shown here is derived from an EMBL/GenBank/DDBJ whole genome shotgun (WGS) entry which is preliminary data.</text>
</comment>
<evidence type="ECO:0000313" key="4">
    <source>
        <dbReference type="EMBL" id="MDY7229171.1"/>
    </source>
</evidence>
<dbReference type="PANTHER" id="PTHR44591">
    <property type="entry name" value="STRESS RESPONSE REGULATOR PROTEIN 1"/>
    <property type="match status" value="1"/>
</dbReference>
<feature type="modified residue" description="4-aspartylphosphate" evidence="2">
    <location>
        <position position="91"/>
    </location>
</feature>
<dbReference type="Gene3D" id="3.40.50.2300">
    <property type="match status" value="1"/>
</dbReference>